<dbReference type="AlphaFoldDB" id="A0A4R4V4M0"/>
<organism evidence="1 2">
    <name type="scientific">Nonomuraea deserti</name>
    <dbReference type="NCBI Taxonomy" id="1848322"/>
    <lineage>
        <taxon>Bacteria</taxon>
        <taxon>Bacillati</taxon>
        <taxon>Actinomycetota</taxon>
        <taxon>Actinomycetes</taxon>
        <taxon>Streptosporangiales</taxon>
        <taxon>Streptosporangiaceae</taxon>
        <taxon>Nonomuraea</taxon>
    </lineage>
</organism>
<sequence>MTEHAIRDELQQAIDEAFRGRDRVAMREVYSAVSEHVNLPADLLTHLNELPEGDYSRQGIARAINEVITRRGEQDSLGLLDVPAGAESREPGA</sequence>
<reference evidence="1 2" key="1">
    <citation type="submission" date="2019-03" db="EMBL/GenBank/DDBJ databases">
        <title>Draft genome sequences of novel Actinobacteria.</title>
        <authorList>
            <person name="Sahin N."/>
            <person name="Ay H."/>
            <person name="Saygin H."/>
        </authorList>
    </citation>
    <scope>NUCLEOTIDE SEQUENCE [LARGE SCALE GENOMIC DNA]</scope>
    <source>
        <strain evidence="1 2">KC310</strain>
    </source>
</reference>
<keyword evidence="2" id="KW-1185">Reference proteome</keyword>
<proteinExistence type="predicted"/>
<gene>
    <name evidence="1" type="ORF">E1292_40175</name>
</gene>
<dbReference type="EMBL" id="SMKO01000180">
    <property type="protein sequence ID" value="TDC94269.1"/>
    <property type="molecule type" value="Genomic_DNA"/>
</dbReference>
<dbReference type="RefSeq" id="WP_132604016.1">
    <property type="nucleotide sequence ID" value="NZ_SMKO01000180.1"/>
</dbReference>
<comment type="caution">
    <text evidence="1">The sequence shown here is derived from an EMBL/GenBank/DDBJ whole genome shotgun (WGS) entry which is preliminary data.</text>
</comment>
<evidence type="ECO:0000313" key="1">
    <source>
        <dbReference type="EMBL" id="TDC94269.1"/>
    </source>
</evidence>
<evidence type="ECO:0000313" key="2">
    <source>
        <dbReference type="Proteomes" id="UP000295258"/>
    </source>
</evidence>
<protein>
    <recommendedName>
        <fullName evidence="3">DUF2795 domain-containing protein</fullName>
    </recommendedName>
</protein>
<dbReference type="Proteomes" id="UP000295258">
    <property type="component" value="Unassembled WGS sequence"/>
</dbReference>
<name>A0A4R4V4M0_9ACTN</name>
<evidence type="ECO:0008006" key="3">
    <source>
        <dbReference type="Google" id="ProtNLM"/>
    </source>
</evidence>
<accession>A0A4R4V4M0</accession>